<protein>
    <submittedName>
        <fullName evidence="1">Uncharacterized protein</fullName>
    </submittedName>
</protein>
<keyword evidence="2" id="KW-1185">Reference proteome</keyword>
<dbReference type="Gene3D" id="2.40.50.40">
    <property type="match status" value="1"/>
</dbReference>
<reference evidence="1 2" key="1">
    <citation type="journal article" date="2023" name="IScience">
        <title>Expanded male sex-determining region conserved during the evolution of homothallism in the green alga Volvox.</title>
        <authorList>
            <person name="Yamamoto K."/>
            <person name="Matsuzaki R."/>
            <person name="Mahakham W."/>
            <person name="Heman W."/>
            <person name="Sekimoto H."/>
            <person name="Kawachi M."/>
            <person name="Minakuchi Y."/>
            <person name="Toyoda A."/>
            <person name="Nozaki H."/>
        </authorList>
    </citation>
    <scope>NUCLEOTIDE SEQUENCE [LARGE SCALE GENOMIC DNA]</scope>
    <source>
        <strain evidence="1 2">NIES-4468</strain>
    </source>
</reference>
<dbReference type="InterPro" id="IPR016197">
    <property type="entry name" value="Chromo-like_dom_sf"/>
</dbReference>
<dbReference type="Proteomes" id="UP001165090">
    <property type="component" value="Unassembled WGS sequence"/>
</dbReference>
<gene>
    <name evidence="1" type="ORF">VaNZ11_008892</name>
</gene>
<proteinExistence type="predicted"/>
<evidence type="ECO:0000313" key="1">
    <source>
        <dbReference type="EMBL" id="GLI65343.1"/>
    </source>
</evidence>
<dbReference type="SUPFAM" id="SSF54160">
    <property type="entry name" value="Chromo domain-like"/>
    <property type="match status" value="1"/>
</dbReference>
<organism evidence="1 2">
    <name type="scientific">Volvox africanus</name>
    <dbReference type="NCBI Taxonomy" id="51714"/>
    <lineage>
        <taxon>Eukaryota</taxon>
        <taxon>Viridiplantae</taxon>
        <taxon>Chlorophyta</taxon>
        <taxon>core chlorophytes</taxon>
        <taxon>Chlorophyceae</taxon>
        <taxon>CS clade</taxon>
        <taxon>Chlamydomonadales</taxon>
        <taxon>Volvocaceae</taxon>
        <taxon>Volvox</taxon>
    </lineage>
</organism>
<feature type="non-terminal residue" evidence="1">
    <location>
        <position position="1"/>
    </location>
</feature>
<sequence length="167" mass="18653">VYELHTVPGCCNQYAATNAICYVFSCSKRFTLPSVAAMAMRCHKVLRDAATSKEQVCFFSWAAPSPALLSNRENYVRRMQGTDGITITDPAACSCGRASAYLGVLNCATGRVTYGVKFKGYDESENIFIDEATLLEDVPELIAQYERYHPRSVTKNRQQHSSFRIRS</sequence>
<name>A0ABQ5S614_9CHLO</name>
<dbReference type="EMBL" id="BSDZ01000023">
    <property type="protein sequence ID" value="GLI65343.1"/>
    <property type="molecule type" value="Genomic_DNA"/>
</dbReference>
<comment type="caution">
    <text evidence="1">The sequence shown here is derived from an EMBL/GenBank/DDBJ whole genome shotgun (WGS) entry which is preliminary data.</text>
</comment>
<accession>A0ABQ5S614</accession>
<evidence type="ECO:0000313" key="2">
    <source>
        <dbReference type="Proteomes" id="UP001165090"/>
    </source>
</evidence>